<organism evidence="3 4">
    <name type="scientific">Flagellimonas profundi</name>
    <dbReference type="NCBI Taxonomy" id="2915620"/>
    <lineage>
        <taxon>Bacteria</taxon>
        <taxon>Pseudomonadati</taxon>
        <taxon>Bacteroidota</taxon>
        <taxon>Flavobacteriia</taxon>
        <taxon>Flavobacteriales</taxon>
        <taxon>Flavobacteriaceae</taxon>
        <taxon>Flagellimonas</taxon>
    </lineage>
</organism>
<accession>A0ABS3FGE2</accession>
<gene>
    <name evidence="3" type="ORF">J0654_10330</name>
</gene>
<feature type="transmembrane region" description="Helical" evidence="1">
    <location>
        <begin position="303"/>
        <end position="320"/>
    </location>
</feature>
<feature type="transmembrane region" description="Helical" evidence="1">
    <location>
        <begin position="327"/>
        <end position="347"/>
    </location>
</feature>
<feature type="transmembrane region" description="Helical" evidence="1">
    <location>
        <begin position="72"/>
        <end position="89"/>
    </location>
</feature>
<evidence type="ECO:0000256" key="1">
    <source>
        <dbReference type="SAM" id="Phobius"/>
    </source>
</evidence>
<comment type="caution">
    <text evidence="3">The sequence shown here is derived from an EMBL/GenBank/DDBJ whole genome shotgun (WGS) entry which is preliminary data.</text>
</comment>
<dbReference type="InterPro" id="IPR025513">
    <property type="entry name" value="DUF4401"/>
</dbReference>
<sequence>MGKLNIIDVLENIRSFEGKGFECDDKAILIEYQKKEEEKTSLAIKILSIFGSLMAVFVFIWFLYIIELFDSGWGMLLLGIGLLVAAIGLSRKYETFMFDTFCVSLYVLGFVLFVFDMLVYWANEDNFVPLSILIALCCFFFAKNYIISFISILAVGTNILMYIISKDIYDAIHGYIALNTCVFVYCFLNEAKLITSYPKLSKLYDPLRIGLVFCFLFGLVPFGMYSTFPVSQNFIWISSIVIILAILYVVRHILKTLNINSKKSKVWIYSLSSLALLPTLFAPAICGALLIMLSAFWVNHKTGLAIGIIALVYFVIQYYYDLDLTLLTKSTILFSSGVVFVLLYLFFTKKTQSP</sequence>
<feature type="transmembrane region" description="Helical" evidence="1">
    <location>
        <begin position="42"/>
        <end position="66"/>
    </location>
</feature>
<feature type="transmembrane region" description="Helical" evidence="1">
    <location>
        <begin position="234"/>
        <end position="254"/>
    </location>
</feature>
<proteinExistence type="predicted"/>
<keyword evidence="4" id="KW-1185">Reference proteome</keyword>
<evidence type="ECO:0000313" key="4">
    <source>
        <dbReference type="Proteomes" id="UP000664807"/>
    </source>
</evidence>
<keyword evidence="1" id="KW-0472">Membrane</keyword>
<keyword evidence="1" id="KW-0812">Transmembrane</keyword>
<feature type="transmembrane region" description="Helical" evidence="1">
    <location>
        <begin position="209"/>
        <end position="228"/>
    </location>
</feature>
<evidence type="ECO:0000313" key="3">
    <source>
        <dbReference type="EMBL" id="MBO0342046.1"/>
    </source>
</evidence>
<feature type="transmembrane region" description="Helical" evidence="1">
    <location>
        <begin position="266"/>
        <end position="297"/>
    </location>
</feature>
<name>A0ABS3FGE2_9FLAO</name>
<feature type="transmembrane region" description="Helical" evidence="1">
    <location>
        <begin position="171"/>
        <end position="188"/>
    </location>
</feature>
<protein>
    <submittedName>
        <fullName evidence="3">DUF4401 domain-containing protein</fullName>
    </submittedName>
</protein>
<dbReference type="RefSeq" id="WP_207028616.1">
    <property type="nucleotide sequence ID" value="NZ_JAFLNM010000002.1"/>
</dbReference>
<dbReference type="Proteomes" id="UP000664807">
    <property type="component" value="Unassembled WGS sequence"/>
</dbReference>
<evidence type="ECO:0000259" key="2">
    <source>
        <dbReference type="Pfam" id="PF14351"/>
    </source>
</evidence>
<dbReference type="Pfam" id="PF14351">
    <property type="entry name" value="DUF4401"/>
    <property type="match status" value="1"/>
</dbReference>
<reference evidence="3 4" key="1">
    <citation type="submission" date="2021-03" db="EMBL/GenBank/DDBJ databases">
        <title>Muricauda lutimaris sp. nov. and Muricauda ruestringensis sp. nov, two marine members of the Flavobacteriaceae isolated from deep sea sediments of Western Pacific.</title>
        <authorList>
            <person name="Zhao S."/>
            <person name="Liu R."/>
        </authorList>
    </citation>
    <scope>NUCLEOTIDE SEQUENCE [LARGE SCALE GENOMIC DNA]</scope>
    <source>
        <strain evidence="3 4">BC31-3-A3</strain>
    </source>
</reference>
<feature type="transmembrane region" description="Helical" evidence="1">
    <location>
        <begin position="101"/>
        <end position="121"/>
    </location>
</feature>
<feature type="domain" description="DUF4401" evidence="2">
    <location>
        <begin position="42"/>
        <end position="349"/>
    </location>
</feature>
<dbReference type="EMBL" id="JAFLNM010000002">
    <property type="protein sequence ID" value="MBO0342046.1"/>
    <property type="molecule type" value="Genomic_DNA"/>
</dbReference>
<keyword evidence="1" id="KW-1133">Transmembrane helix</keyword>